<evidence type="ECO:0000313" key="2">
    <source>
        <dbReference type="EMBL" id="EQC41597.1"/>
    </source>
</evidence>
<dbReference type="OrthoDB" id="6493944at2759"/>
<gene>
    <name evidence="2" type="ORF">SDRG_01557</name>
</gene>
<proteinExistence type="predicted"/>
<feature type="region of interest" description="Disordered" evidence="1">
    <location>
        <begin position="254"/>
        <end position="279"/>
    </location>
</feature>
<dbReference type="PANTHER" id="PTHR36300">
    <property type="entry name" value="RAW, ISOFORM A"/>
    <property type="match status" value="1"/>
</dbReference>
<sequence length="429" mass="47734">MHHPPRPRVDRSRSTPDVRFVGHVVREAPPCVMRSSTLPAISEPLDPVHVFLGGSCNPTRWRRDVAIPMLDEAGVSYYNPQVDEWHEGLMDLEAQAKETGTVLTAPNASTTSCLATMVLFVIDNLTRAIVSINEAAEYMCCGRRVVLVVLDMEDGVHIGNKALTEYEIADLNAARACLRQHVSMYPLVKLFKSLEEAVTYVISEDRLAPLTTNKGNSRVRPNRLRKRSSLVLSQWPKKPLNSKVFMRSCSSSSIIESGSSSEDEGDAESPPTNPAPVKESSQRYIYLGGNLRHTSWRASTAIPMLQKALVPYYSPSGDFLWVANGIEHKSDKNMKHSADLILIVIPNNCRSIASMTDALLLICSERAVLLVIEPMVEGTSMEDGTTPIGREFQDLHRARAYLTETARRHDTHIFDDVASAIDFILTYHH</sequence>
<dbReference type="InterPro" id="IPR039470">
    <property type="entry name" value="Nuc_deoxyri_tr2"/>
</dbReference>
<dbReference type="Proteomes" id="UP000030762">
    <property type="component" value="Unassembled WGS sequence"/>
</dbReference>
<dbReference type="InParanoid" id="T0SF98"/>
<dbReference type="EMBL" id="JH767134">
    <property type="protein sequence ID" value="EQC41597.1"/>
    <property type="molecule type" value="Genomic_DNA"/>
</dbReference>
<dbReference type="STRING" id="1156394.T0SF98"/>
<protein>
    <recommendedName>
        <fullName evidence="4">Nucleoside 2-deoxyribosyltransferase</fullName>
    </recommendedName>
</protein>
<dbReference type="OMA" id="EYICRGR"/>
<dbReference type="PANTHER" id="PTHR36300:SF1">
    <property type="entry name" value="RAW, ISOFORM A"/>
    <property type="match status" value="1"/>
</dbReference>
<keyword evidence="3" id="KW-1185">Reference proteome</keyword>
<dbReference type="GO" id="GO:0005886">
    <property type="term" value="C:plasma membrane"/>
    <property type="evidence" value="ECO:0007669"/>
    <property type="project" value="TreeGrafter"/>
</dbReference>
<name>T0SF98_SAPDV</name>
<dbReference type="VEuPathDB" id="FungiDB:SDRG_01557"/>
<dbReference type="Gene3D" id="3.40.50.450">
    <property type="match status" value="1"/>
</dbReference>
<evidence type="ECO:0008006" key="4">
    <source>
        <dbReference type="Google" id="ProtNLM"/>
    </source>
</evidence>
<accession>T0SF98</accession>
<dbReference type="GeneID" id="19942284"/>
<dbReference type="RefSeq" id="XP_008605311.1">
    <property type="nucleotide sequence ID" value="XM_008607089.1"/>
</dbReference>
<reference evidence="2 3" key="1">
    <citation type="submission" date="2012-04" db="EMBL/GenBank/DDBJ databases">
        <title>The Genome Sequence of Saprolegnia declina VS20.</title>
        <authorList>
            <consortium name="The Broad Institute Genome Sequencing Platform"/>
            <person name="Russ C."/>
            <person name="Nusbaum C."/>
            <person name="Tyler B."/>
            <person name="van West P."/>
            <person name="Dieguez-Uribeondo J."/>
            <person name="de Bruijn I."/>
            <person name="Tripathy S."/>
            <person name="Jiang R."/>
            <person name="Young S.K."/>
            <person name="Zeng Q."/>
            <person name="Gargeya S."/>
            <person name="Fitzgerald M."/>
            <person name="Haas B."/>
            <person name="Abouelleil A."/>
            <person name="Alvarado L."/>
            <person name="Arachchi H.M."/>
            <person name="Berlin A."/>
            <person name="Chapman S.B."/>
            <person name="Goldberg J."/>
            <person name="Griggs A."/>
            <person name="Gujja S."/>
            <person name="Hansen M."/>
            <person name="Howarth C."/>
            <person name="Imamovic A."/>
            <person name="Larimer J."/>
            <person name="McCowen C."/>
            <person name="Montmayeur A."/>
            <person name="Murphy C."/>
            <person name="Neiman D."/>
            <person name="Pearson M."/>
            <person name="Priest M."/>
            <person name="Roberts A."/>
            <person name="Saif S."/>
            <person name="Shea T."/>
            <person name="Sisk P."/>
            <person name="Sykes S."/>
            <person name="Wortman J."/>
            <person name="Nusbaum C."/>
            <person name="Birren B."/>
        </authorList>
    </citation>
    <scope>NUCLEOTIDE SEQUENCE [LARGE SCALE GENOMIC DNA]</scope>
    <source>
        <strain evidence="2 3">VS20</strain>
    </source>
</reference>
<dbReference type="Pfam" id="PF15891">
    <property type="entry name" value="Nuc_deoxyri_tr2"/>
    <property type="match status" value="1"/>
</dbReference>
<evidence type="ECO:0000313" key="3">
    <source>
        <dbReference type="Proteomes" id="UP000030762"/>
    </source>
</evidence>
<dbReference type="AlphaFoldDB" id="T0SF98"/>
<organism evidence="2 3">
    <name type="scientific">Saprolegnia diclina (strain VS20)</name>
    <dbReference type="NCBI Taxonomy" id="1156394"/>
    <lineage>
        <taxon>Eukaryota</taxon>
        <taxon>Sar</taxon>
        <taxon>Stramenopiles</taxon>
        <taxon>Oomycota</taxon>
        <taxon>Saprolegniomycetes</taxon>
        <taxon>Saprolegniales</taxon>
        <taxon>Saprolegniaceae</taxon>
        <taxon>Saprolegnia</taxon>
    </lineage>
</organism>
<evidence type="ECO:0000256" key="1">
    <source>
        <dbReference type="SAM" id="MobiDB-lite"/>
    </source>
</evidence>
<dbReference type="eggNOG" id="ENOG502RC5J">
    <property type="taxonomic scope" value="Eukaryota"/>
</dbReference>